<dbReference type="EMBL" id="CM023479">
    <property type="protein sequence ID" value="KAH7973441.1"/>
    <property type="molecule type" value="Genomic_DNA"/>
</dbReference>
<gene>
    <name evidence="1" type="ORF">HPB49_000999</name>
</gene>
<accession>A0ACB8DM50</accession>
<sequence>MNSVVTRSFGVLRNYDNERVHLRVLDLCRGHFQFSFSSRIHEGTLSRDSAGSACTAAAAASPLVQRQRTGAAAHKARSPPRQSKGKEEQRLRRGGVAGFMVGEPKIVDRWLLLTGDAEYGPIGRVQLQDAERLLARPLGEARAQVHGRDVRAERAVPGASGGEASSAAGRREQRRHRALRRRRWRRPRAGHQAVRPAARPGLGQLCALTSRTLRPH</sequence>
<name>A0ACB8DM50_DERSI</name>
<organism evidence="1 2">
    <name type="scientific">Dermacentor silvarum</name>
    <name type="common">Tick</name>
    <dbReference type="NCBI Taxonomy" id="543639"/>
    <lineage>
        <taxon>Eukaryota</taxon>
        <taxon>Metazoa</taxon>
        <taxon>Ecdysozoa</taxon>
        <taxon>Arthropoda</taxon>
        <taxon>Chelicerata</taxon>
        <taxon>Arachnida</taxon>
        <taxon>Acari</taxon>
        <taxon>Parasitiformes</taxon>
        <taxon>Ixodida</taxon>
        <taxon>Ixodoidea</taxon>
        <taxon>Ixodidae</taxon>
        <taxon>Rhipicephalinae</taxon>
        <taxon>Dermacentor</taxon>
    </lineage>
</organism>
<reference evidence="1" key="1">
    <citation type="submission" date="2020-05" db="EMBL/GenBank/DDBJ databases">
        <title>Large-scale comparative analyses of tick genomes elucidate their genetic diversity and vector capacities.</title>
        <authorList>
            <person name="Jia N."/>
            <person name="Wang J."/>
            <person name="Shi W."/>
            <person name="Du L."/>
            <person name="Sun Y."/>
            <person name="Zhan W."/>
            <person name="Jiang J."/>
            <person name="Wang Q."/>
            <person name="Zhang B."/>
            <person name="Ji P."/>
            <person name="Sakyi L.B."/>
            <person name="Cui X."/>
            <person name="Yuan T."/>
            <person name="Jiang B."/>
            <person name="Yang W."/>
            <person name="Lam T.T.-Y."/>
            <person name="Chang Q."/>
            <person name="Ding S."/>
            <person name="Wang X."/>
            <person name="Zhu J."/>
            <person name="Ruan X."/>
            <person name="Zhao L."/>
            <person name="Wei J."/>
            <person name="Que T."/>
            <person name="Du C."/>
            <person name="Cheng J."/>
            <person name="Dai P."/>
            <person name="Han X."/>
            <person name="Huang E."/>
            <person name="Gao Y."/>
            <person name="Liu J."/>
            <person name="Shao H."/>
            <person name="Ye R."/>
            <person name="Li L."/>
            <person name="Wei W."/>
            <person name="Wang X."/>
            <person name="Wang C."/>
            <person name="Yang T."/>
            <person name="Huo Q."/>
            <person name="Li W."/>
            <person name="Guo W."/>
            <person name="Chen H."/>
            <person name="Zhou L."/>
            <person name="Ni X."/>
            <person name="Tian J."/>
            <person name="Zhou Y."/>
            <person name="Sheng Y."/>
            <person name="Liu T."/>
            <person name="Pan Y."/>
            <person name="Xia L."/>
            <person name="Li J."/>
            <person name="Zhao F."/>
            <person name="Cao W."/>
        </authorList>
    </citation>
    <scope>NUCLEOTIDE SEQUENCE</scope>
    <source>
        <strain evidence="1">Dsil-2018</strain>
    </source>
</reference>
<dbReference type="Proteomes" id="UP000821865">
    <property type="component" value="Chromosome 10"/>
</dbReference>
<evidence type="ECO:0000313" key="1">
    <source>
        <dbReference type="EMBL" id="KAH7973441.1"/>
    </source>
</evidence>
<comment type="caution">
    <text evidence="1">The sequence shown here is derived from an EMBL/GenBank/DDBJ whole genome shotgun (WGS) entry which is preliminary data.</text>
</comment>
<keyword evidence="2" id="KW-1185">Reference proteome</keyword>
<proteinExistence type="predicted"/>
<evidence type="ECO:0000313" key="2">
    <source>
        <dbReference type="Proteomes" id="UP000821865"/>
    </source>
</evidence>
<protein>
    <submittedName>
        <fullName evidence="1">Uncharacterized protein</fullName>
    </submittedName>
</protein>